<dbReference type="Proteomes" id="UP000029499">
    <property type="component" value="Chromosome"/>
</dbReference>
<dbReference type="HOGENOM" id="CLU_176284_0_0_6"/>
<keyword evidence="3" id="KW-1185">Reference proteome</keyword>
<accession>A0A089ZPL8</accession>
<sequence>MKSSQGFNARRLRKRGPGGWRYRLGAALGAVLLTLGLLLAMAGIATLLGHPPQVAGLDTTATGAAILAGAGVLVLYLGLWCWRRSRRGMRRSRELDLAPHLMKKHD</sequence>
<keyword evidence="1" id="KW-0472">Membrane</keyword>
<feature type="transmembrane region" description="Helical" evidence="1">
    <location>
        <begin position="60"/>
        <end position="82"/>
    </location>
</feature>
<proteinExistence type="predicted"/>
<organism evidence="2 3">
    <name type="scientific">Pseudomonas rhizosphaerae</name>
    <dbReference type="NCBI Taxonomy" id="216142"/>
    <lineage>
        <taxon>Bacteria</taxon>
        <taxon>Pseudomonadati</taxon>
        <taxon>Pseudomonadota</taxon>
        <taxon>Gammaproteobacteria</taxon>
        <taxon>Pseudomonadales</taxon>
        <taxon>Pseudomonadaceae</taxon>
        <taxon>Pseudomonas</taxon>
    </lineage>
</organism>
<evidence type="ECO:0000313" key="2">
    <source>
        <dbReference type="EMBL" id="AIS16106.1"/>
    </source>
</evidence>
<dbReference type="eggNOG" id="ENOG502ZVG7">
    <property type="taxonomic scope" value="Bacteria"/>
</dbReference>
<name>A0A089ZPL8_9PSED</name>
<gene>
    <name evidence="2" type="ORF">LT40_01275</name>
</gene>
<dbReference type="RefSeq" id="WP_043185456.1">
    <property type="nucleotide sequence ID" value="NZ_CP009533.1"/>
</dbReference>
<reference evidence="2 3" key="1">
    <citation type="journal article" date="2015" name="J. Biotechnol.">
        <title>Complete genome sequence of Pseudomonas rhizosphaerae IH5T (=DSM 16299T), a phosphate-solubilizing rhizobacterium for bacterial biofertilizer.</title>
        <authorList>
            <person name="Kwak Y."/>
            <person name="Jung B.K."/>
            <person name="Shin J.H."/>
        </authorList>
    </citation>
    <scope>NUCLEOTIDE SEQUENCE [LARGE SCALE GENOMIC DNA]</scope>
    <source>
        <strain evidence="2">DSM 16299</strain>
    </source>
</reference>
<protein>
    <submittedName>
        <fullName evidence="2">Uncharacterized protein</fullName>
    </submittedName>
</protein>
<dbReference type="AlphaFoldDB" id="A0A089ZPL8"/>
<feature type="transmembrane region" description="Helical" evidence="1">
    <location>
        <begin position="21"/>
        <end position="48"/>
    </location>
</feature>
<evidence type="ECO:0000313" key="3">
    <source>
        <dbReference type="Proteomes" id="UP000029499"/>
    </source>
</evidence>
<dbReference type="STRING" id="216142.LT40_01275"/>
<dbReference type="KEGG" id="prh:LT40_01275"/>
<keyword evidence="1" id="KW-0812">Transmembrane</keyword>
<evidence type="ECO:0000256" key="1">
    <source>
        <dbReference type="SAM" id="Phobius"/>
    </source>
</evidence>
<keyword evidence="1" id="KW-1133">Transmembrane helix</keyword>
<dbReference type="EMBL" id="CP009533">
    <property type="protein sequence ID" value="AIS16106.1"/>
    <property type="molecule type" value="Genomic_DNA"/>
</dbReference>